<accession>A0A1N7NXH4</accession>
<feature type="signal peptide" evidence="1">
    <location>
        <begin position="1"/>
        <end position="18"/>
    </location>
</feature>
<reference evidence="3" key="1">
    <citation type="submission" date="2017-01" db="EMBL/GenBank/DDBJ databases">
        <authorList>
            <person name="Varghese N."/>
            <person name="Submissions S."/>
        </authorList>
    </citation>
    <scope>NUCLEOTIDE SEQUENCE [LARGE SCALE GENOMIC DNA]</scope>
    <source>
        <strain evidence="3">DSM 23145</strain>
    </source>
</reference>
<evidence type="ECO:0000313" key="2">
    <source>
        <dbReference type="EMBL" id="SIT03075.1"/>
    </source>
</evidence>
<dbReference type="STRING" id="713588.SAMN05421789_11830"/>
<dbReference type="EMBL" id="FTOI01000018">
    <property type="protein sequence ID" value="SIT03075.1"/>
    <property type="molecule type" value="Genomic_DNA"/>
</dbReference>
<name>A0A1N7NXH4_9FLAO</name>
<evidence type="ECO:0000313" key="3">
    <source>
        <dbReference type="Proteomes" id="UP000185839"/>
    </source>
</evidence>
<sequence>MKILNLLFALFFTSSFFAQINTTVAKQIVPQKHISLTLPTTNRPDWIAFYERNGFTGSVAKYAQEVNNFVMPFANPQYISMKVAPDYLAYITFDDEFNSTIIFWGENPNFYQKLGTKKILSIKIVQAGYANIGFGGISTTIENNDCKRFFGSIKMRMVEKTADNQYIYCPIKIADRTLQNPENPTNTVATIFNVPTLNSQNTLHNYVFSNNPVPEITTAVQKTATQKIGDVFLVNSYALTENRIFVEFEIDLASAHKSGDFSSDFSSNVKMARKEIIRLPYTELGTFFSIGPFRAIGSPDNTTLASGGIFKDFRVHFIKQNPNP</sequence>
<protein>
    <submittedName>
        <fullName evidence="2">Uncharacterized protein</fullName>
    </submittedName>
</protein>
<feature type="chain" id="PRO_5012071600" evidence="1">
    <location>
        <begin position="19"/>
        <end position="324"/>
    </location>
</feature>
<dbReference type="RefSeq" id="WP_076388564.1">
    <property type="nucleotide sequence ID" value="NZ_FTOI01000018.1"/>
</dbReference>
<evidence type="ECO:0000256" key="1">
    <source>
        <dbReference type="SAM" id="SignalP"/>
    </source>
</evidence>
<keyword evidence="3" id="KW-1185">Reference proteome</keyword>
<keyword evidence="1" id="KW-0732">Signal</keyword>
<gene>
    <name evidence="2" type="ORF">SAMN05421789_11830</name>
</gene>
<dbReference type="OrthoDB" id="1490183at2"/>
<dbReference type="AlphaFoldDB" id="A0A1N7NXH4"/>
<dbReference type="Proteomes" id="UP000185839">
    <property type="component" value="Unassembled WGS sequence"/>
</dbReference>
<organism evidence="2 3">
    <name type="scientific">Kaistella chaponensis</name>
    <dbReference type="NCBI Taxonomy" id="713588"/>
    <lineage>
        <taxon>Bacteria</taxon>
        <taxon>Pseudomonadati</taxon>
        <taxon>Bacteroidota</taxon>
        <taxon>Flavobacteriia</taxon>
        <taxon>Flavobacteriales</taxon>
        <taxon>Weeksellaceae</taxon>
        <taxon>Chryseobacterium group</taxon>
        <taxon>Kaistella</taxon>
    </lineage>
</organism>
<proteinExistence type="predicted"/>